<feature type="domain" description="BON" evidence="2">
    <location>
        <begin position="23"/>
        <end position="91"/>
    </location>
</feature>
<dbReference type="Proteomes" id="UP001240236">
    <property type="component" value="Unassembled WGS sequence"/>
</dbReference>
<proteinExistence type="predicted"/>
<dbReference type="EMBL" id="JAUSUZ010000001">
    <property type="protein sequence ID" value="MDQ0365159.1"/>
    <property type="molecule type" value="Genomic_DNA"/>
</dbReference>
<evidence type="ECO:0000259" key="2">
    <source>
        <dbReference type="PROSITE" id="PS50914"/>
    </source>
</evidence>
<dbReference type="Gene3D" id="3.30.1340.30">
    <property type="match status" value="1"/>
</dbReference>
<feature type="compositionally biased region" description="Acidic residues" evidence="1">
    <location>
        <begin position="1"/>
        <end position="10"/>
    </location>
</feature>
<dbReference type="AlphaFoldDB" id="A0AAE3VXR7"/>
<accession>A0AAE3VXR7</accession>
<evidence type="ECO:0000256" key="1">
    <source>
        <dbReference type="SAM" id="MobiDB-lite"/>
    </source>
</evidence>
<feature type="region of interest" description="Disordered" evidence="1">
    <location>
        <begin position="1"/>
        <end position="21"/>
    </location>
</feature>
<dbReference type="RefSeq" id="WP_307237450.1">
    <property type="nucleotide sequence ID" value="NZ_JAUSUZ010000001.1"/>
</dbReference>
<dbReference type="Pfam" id="PF04972">
    <property type="entry name" value="BON"/>
    <property type="match status" value="1"/>
</dbReference>
<sequence length="98" mass="10780">MGIPYPDDDDHLGPYEGEYPAPTDERIRRMAIHRLLRVAHLRTQPARVSVQNRVVILEGDVDTADLAAQIGAEVWRTPGVLDVCNALAIPGGWDDALP</sequence>
<keyword evidence="4" id="KW-1185">Reference proteome</keyword>
<dbReference type="PROSITE" id="PS50914">
    <property type="entry name" value="BON"/>
    <property type="match status" value="1"/>
</dbReference>
<name>A0AAE3VXR7_9ACTN</name>
<comment type="caution">
    <text evidence="3">The sequence shown here is derived from an EMBL/GenBank/DDBJ whole genome shotgun (WGS) entry which is preliminary data.</text>
</comment>
<evidence type="ECO:0000313" key="4">
    <source>
        <dbReference type="Proteomes" id="UP001240236"/>
    </source>
</evidence>
<protein>
    <submittedName>
        <fullName evidence="3">Osmotically-inducible protein OsmY</fullName>
    </submittedName>
</protein>
<gene>
    <name evidence="3" type="ORF">J2S42_001828</name>
</gene>
<organism evidence="3 4">
    <name type="scientific">Catenuloplanes indicus</name>
    <dbReference type="NCBI Taxonomy" id="137267"/>
    <lineage>
        <taxon>Bacteria</taxon>
        <taxon>Bacillati</taxon>
        <taxon>Actinomycetota</taxon>
        <taxon>Actinomycetes</taxon>
        <taxon>Micromonosporales</taxon>
        <taxon>Micromonosporaceae</taxon>
        <taxon>Catenuloplanes</taxon>
    </lineage>
</organism>
<reference evidence="3 4" key="1">
    <citation type="submission" date="2023-07" db="EMBL/GenBank/DDBJ databases">
        <title>Sequencing the genomes of 1000 actinobacteria strains.</title>
        <authorList>
            <person name="Klenk H.-P."/>
        </authorList>
    </citation>
    <scope>NUCLEOTIDE SEQUENCE [LARGE SCALE GENOMIC DNA]</scope>
    <source>
        <strain evidence="3 4">DSM 44709</strain>
    </source>
</reference>
<dbReference type="InterPro" id="IPR007055">
    <property type="entry name" value="BON_dom"/>
</dbReference>
<evidence type="ECO:0000313" key="3">
    <source>
        <dbReference type="EMBL" id="MDQ0365159.1"/>
    </source>
</evidence>